<dbReference type="Proteomes" id="UP000299102">
    <property type="component" value="Unassembled WGS sequence"/>
</dbReference>
<protein>
    <recommendedName>
        <fullName evidence="3">Reverse transcriptase domain-containing protein</fullName>
    </recommendedName>
</protein>
<evidence type="ECO:0000313" key="2">
    <source>
        <dbReference type="Proteomes" id="UP000299102"/>
    </source>
</evidence>
<sequence>MDYRNPYSLDRTQQRKLLLHVCILRDVVFSGPLSRSYVWHRRFARVMASHEGKCFNCENPLKDTEVNEVKKKVMETFRKSSVKRKDNKCKLLEELTLILVYEHLEGSRKSDNSGQIHQNTNIFIQCALPAGKNRRRMSYQKRNLEWERNGLNLNSKNINHLRFTDDIVVAPENPDNLEHILQELSDNSAKYHRNPSEGGPRDIDIGGPHYSRVANC</sequence>
<evidence type="ECO:0008006" key="3">
    <source>
        <dbReference type="Google" id="ProtNLM"/>
    </source>
</evidence>
<name>A0A4C2A5C4_EUMVA</name>
<keyword evidence="2" id="KW-1185">Reference proteome</keyword>
<evidence type="ECO:0000313" key="1">
    <source>
        <dbReference type="EMBL" id="GBP94982.1"/>
    </source>
</evidence>
<proteinExistence type="predicted"/>
<dbReference type="EMBL" id="BGZK01002570">
    <property type="protein sequence ID" value="GBP94982.1"/>
    <property type="molecule type" value="Genomic_DNA"/>
</dbReference>
<dbReference type="AlphaFoldDB" id="A0A4C2A5C4"/>
<comment type="caution">
    <text evidence="1">The sequence shown here is derived from an EMBL/GenBank/DDBJ whole genome shotgun (WGS) entry which is preliminary data.</text>
</comment>
<organism evidence="1 2">
    <name type="scientific">Eumeta variegata</name>
    <name type="common">Bagworm moth</name>
    <name type="synonym">Eumeta japonica</name>
    <dbReference type="NCBI Taxonomy" id="151549"/>
    <lineage>
        <taxon>Eukaryota</taxon>
        <taxon>Metazoa</taxon>
        <taxon>Ecdysozoa</taxon>
        <taxon>Arthropoda</taxon>
        <taxon>Hexapoda</taxon>
        <taxon>Insecta</taxon>
        <taxon>Pterygota</taxon>
        <taxon>Neoptera</taxon>
        <taxon>Endopterygota</taxon>
        <taxon>Lepidoptera</taxon>
        <taxon>Glossata</taxon>
        <taxon>Ditrysia</taxon>
        <taxon>Tineoidea</taxon>
        <taxon>Psychidae</taxon>
        <taxon>Oiketicinae</taxon>
        <taxon>Eumeta</taxon>
    </lineage>
</organism>
<reference evidence="1 2" key="1">
    <citation type="journal article" date="2019" name="Commun. Biol.">
        <title>The bagworm genome reveals a unique fibroin gene that provides high tensile strength.</title>
        <authorList>
            <person name="Kono N."/>
            <person name="Nakamura H."/>
            <person name="Ohtoshi R."/>
            <person name="Tomita M."/>
            <person name="Numata K."/>
            <person name="Arakawa K."/>
        </authorList>
    </citation>
    <scope>NUCLEOTIDE SEQUENCE [LARGE SCALE GENOMIC DNA]</scope>
</reference>
<gene>
    <name evidence="1" type="ORF">EVAR_66402_1</name>
</gene>
<accession>A0A4C2A5C4</accession>